<sequence length="133" mass="15653">MNIELLKESLNLLNDFPEHIYYINSGAEYLSIYKRCLKDIEQIAQERGSAYIKGKLKEYPTLTSKEVDEYIRLKSDDKSLLSLFFERIYIENIICLFRTGSFPHSIKKKICKVANINQEIFRVIEKPILETIL</sequence>
<dbReference type="EMBL" id="JAYKBV010000007">
    <property type="protein sequence ID" value="MEB3040385.1"/>
    <property type="molecule type" value="Genomic_DNA"/>
</dbReference>
<evidence type="ECO:0000313" key="4">
    <source>
        <dbReference type="Proteomes" id="UP001324270"/>
    </source>
</evidence>
<dbReference type="Proteomes" id="UP000217250">
    <property type="component" value="Chromosome"/>
</dbReference>
<reference evidence="1" key="1">
    <citation type="journal article" date="2017" name="Genome Announc.">
        <title>Twelve Complete Reference Genomes of Clinical Isolates in the Capnocytophaga Genus.</title>
        <authorList>
            <person name="Villarma A."/>
            <person name="Gulvik C.A."/>
            <person name="Rowe L.A."/>
            <person name="Sheth M."/>
            <person name="Juieng P."/>
            <person name="Nicholson A.C."/>
            <person name="Loparev V.N."/>
            <person name="McQuiston J.R."/>
        </authorList>
    </citation>
    <scope>NUCLEOTIDE SEQUENCE</scope>
    <source>
        <strain evidence="1">H1496</strain>
    </source>
</reference>
<dbReference type="GeneID" id="84807537"/>
<dbReference type="Proteomes" id="UP001324270">
    <property type="component" value="Unassembled WGS sequence"/>
</dbReference>
<reference evidence="3" key="2">
    <citation type="submission" date="2017-06" db="EMBL/GenBank/DDBJ databases">
        <title>Capnocytophaga spp. assemblies.</title>
        <authorList>
            <person name="Gulvik C.A."/>
        </authorList>
    </citation>
    <scope>NUCLEOTIDE SEQUENCE [LARGE SCALE GENOMIC DNA]</scope>
    <source>
        <strain evidence="3">H1496</strain>
    </source>
</reference>
<dbReference type="AlphaFoldDB" id="A0A250FM35"/>
<dbReference type="RefSeq" id="WP_002670554.1">
    <property type="nucleotide sequence ID" value="NZ_CAUPXI010000043.1"/>
</dbReference>
<keyword evidence="4" id="KW-1185">Reference proteome</keyword>
<dbReference type="EMBL" id="CP022386">
    <property type="protein sequence ID" value="ATA86222.1"/>
    <property type="molecule type" value="Genomic_DNA"/>
</dbReference>
<evidence type="ECO:0000313" key="3">
    <source>
        <dbReference type="Proteomes" id="UP000217250"/>
    </source>
</evidence>
<dbReference type="OMA" id="QERGSAY"/>
<protein>
    <submittedName>
        <fullName evidence="1">Uncharacterized protein</fullName>
    </submittedName>
</protein>
<dbReference type="KEGG" id="cgh:CGC50_03055"/>
<evidence type="ECO:0000313" key="1">
    <source>
        <dbReference type="EMBL" id="ATA86222.1"/>
    </source>
</evidence>
<name>A0A250FM35_9FLAO</name>
<evidence type="ECO:0000313" key="2">
    <source>
        <dbReference type="EMBL" id="MEB3040385.1"/>
    </source>
</evidence>
<organism evidence="1 3">
    <name type="scientific">Capnocytophaga gingivalis</name>
    <dbReference type="NCBI Taxonomy" id="1017"/>
    <lineage>
        <taxon>Bacteria</taxon>
        <taxon>Pseudomonadati</taxon>
        <taxon>Bacteroidota</taxon>
        <taxon>Flavobacteriia</taxon>
        <taxon>Flavobacteriales</taxon>
        <taxon>Flavobacteriaceae</taxon>
        <taxon>Capnocytophaga</taxon>
    </lineage>
</organism>
<gene>
    <name evidence="1" type="ORF">CGC50_03055</name>
    <name evidence="2" type="ORF">VJJ49_06710</name>
</gene>
<reference evidence="2 4" key="3">
    <citation type="submission" date="2023-12" db="EMBL/GenBank/DDBJ databases">
        <title>Genomic sequences of Capnocytophaga and Parvimonas strains.</title>
        <authorList>
            <person name="Watt R.M."/>
            <person name="Wang M."/>
            <person name="Yang T."/>
            <person name="Tong W.M."/>
        </authorList>
    </citation>
    <scope>NUCLEOTIDE SEQUENCE [LARGE SCALE GENOMIC DNA]</scope>
    <source>
        <strain evidence="2 4">CCUG 13156</strain>
    </source>
</reference>
<proteinExistence type="predicted"/>
<accession>A0A250FM35</accession>